<dbReference type="InParanoid" id="G4ZPQ1"/>
<dbReference type="RefSeq" id="XP_009529590.1">
    <property type="nucleotide sequence ID" value="XM_009531295.1"/>
</dbReference>
<dbReference type="Proteomes" id="UP000002640">
    <property type="component" value="Unassembled WGS sequence"/>
</dbReference>
<evidence type="ECO:0000313" key="1">
    <source>
        <dbReference type="EMBL" id="EGZ15841.1"/>
    </source>
</evidence>
<dbReference type="PROSITE" id="PS50096">
    <property type="entry name" value="IQ"/>
    <property type="match status" value="1"/>
</dbReference>
<reference evidence="1 2" key="1">
    <citation type="journal article" date="2006" name="Science">
        <title>Phytophthora genome sequences uncover evolutionary origins and mechanisms of pathogenesis.</title>
        <authorList>
            <person name="Tyler B.M."/>
            <person name="Tripathy S."/>
            <person name="Zhang X."/>
            <person name="Dehal P."/>
            <person name="Jiang R.H."/>
            <person name="Aerts A."/>
            <person name="Arredondo F.D."/>
            <person name="Baxter L."/>
            <person name="Bensasson D."/>
            <person name="Beynon J.L."/>
            <person name="Chapman J."/>
            <person name="Damasceno C.M."/>
            <person name="Dorrance A.E."/>
            <person name="Dou D."/>
            <person name="Dickerman A.W."/>
            <person name="Dubchak I.L."/>
            <person name="Garbelotto M."/>
            <person name="Gijzen M."/>
            <person name="Gordon S.G."/>
            <person name="Govers F."/>
            <person name="Grunwald N.J."/>
            <person name="Huang W."/>
            <person name="Ivors K.L."/>
            <person name="Jones R.W."/>
            <person name="Kamoun S."/>
            <person name="Krampis K."/>
            <person name="Lamour K.H."/>
            <person name="Lee M.K."/>
            <person name="McDonald W.H."/>
            <person name="Medina M."/>
            <person name="Meijer H.J."/>
            <person name="Nordberg E.K."/>
            <person name="Maclean D.J."/>
            <person name="Ospina-Giraldo M.D."/>
            <person name="Morris P.F."/>
            <person name="Phuntumart V."/>
            <person name="Putnam N.H."/>
            <person name="Rash S."/>
            <person name="Rose J.K."/>
            <person name="Sakihama Y."/>
            <person name="Salamov A.A."/>
            <person name="Savidor A."/>
            <person name="Scheuring C.F."/>
            <person name="Smith B.M."/>
            <person name="Sobral B.W."/>
            <person name="Terry A."/>
            <person name="Torto-Alalibo T.A."/>
            <person name="Win J."/>
            <person name="Xu Z."/>
            <person name="Zhang H."/>
            <person name="Grigoriev I.V."/>
            <person name="Rokhsar D.S."/>
            <person name="Boore J.L."/>
        </authorList>
    </citation>
    <scope>NUCLEOTIDE SEQUENCE [LARGE SCALE GENOMIC DNA]</scope>
    <source>
        <strain evidence="1 2">P6497</strain>
    </source>
</reference>
<dbReference type="OMA" id="ARKQDIY"/>
<keyword evidence="2" id="KW-1185">Reference proteome</keyword>
<sequence>MVLTNPFDLALYTPQYKQPDSPAKNFHDGDAAWTRFLAARPLFYLPDRSAITDEDPINRHRRLWTHHELQTFGDVVEEWTCAQLRAQERTLRRWHQSATHVQRCFRGMLDRMYVLRLRQELFEYAATLERAMELARERRRRRKAAVAIQRGYRCHRKLVIRQQRAAVVLQNASKRFMQRLRRWNARVTMQRAARFFLWRVRWQRYRQRVRKMLDAAARQRKLALATKAFLNARENALHQRQVKTWADHPERMQMLLRARQRQQKLRLATGRSRLQTNTNRLYL</sequence>
<dbReference type="SMR" id="G4ZPQ1"/>
<dbReference type="GeneID" id="20643925"/>
<accession>G4ZPQ1</accession>
<gene>
    <name evidence="1" type="ORF">PHYSODRAFT_316006</name>
</gene>
<organism evidence="1 2">
    <name type="scientific">Phytophthora sojae (strain P6497)</name>
    <name type="common">Soybean stem and root rot agent</name>
    <name type="synonym">Phytophthora megasperma f. sp. glycines</name>
    <dbReference type="NCBI Taxonomy" id="1094619"/>
    <lineage>
        <taxon>Eukaryota</taxon>
        <taxon>Sar</taxon>
        <taxon>Stramenopiles</taxon>
        <taxon>Oomycota</taxon>
        <taxon>Peronosporomycetes</taxon>
        <taxon>Peronosporales</taxon>
        <taxon>Peronosporaceae</taxon>
        <taxon>Phytophthora</taxon>
    </lineage>
</organism>
<dbReference type="EMBL" id="JH159155">
    <property type="protein sequence ID" value="EGZ15841.1"/>
    <property type="molecule type" value="Genomic_DNA"/>
</dbReference>
<dbReference type="KEGG" id="psoj:PHYSODRAFT_316006"/>
<name>G4ZPQ1_PHYSP</name>
<protein>
    <submittedName>
        <fullName evidence="1">Uncharacterized protein</fullName>
    </submittedName>
</protein>
<evidence type="ECO:0000313" key="2">
    <source>
        <dbReference type="Proteomes" id="UP000002640"/>
    </source>
</evidence>
<proteinExistence type="predicted"/>
<dbReference type="AlphaFoldDB" id="G4ZPQ1"/>